<dbReference type="NCBIfam" id="NF040941">
    <property type="entry name" value="GGGWT_bact"/>
    <property type="match status" value="1"/>
</dbReference>
<accession>A0A450Y7E6</accession>
<reference evidence="4" key="1">
    <citation type="submission" date="2019-02" db="EMBL/GenBank/DDBJ databases">
        <authorList>
            <person name="Gruber-Vodicka R. H."/>
            <person name="Seah K. B. B."/>
        </authorList>
    </citation>
    <scope>NUCLEOTIDE SEQUENCE</scope>
    <source>
        <strain evidence="4">BECK_BZ123</strain>
    </source>
</reference>
<dbReference type="EMBL" id="CAADFS010000001">
    <property type="protein sequence ID" value="VFK37446.1"/>
    <property type="molecule type" value="Genomic_DNA"/>
</dbReference>
<feature type="signal peptide" evidence="2">
    <location>
        <begin position="1"/>
        <end position="19"/>
    </location>
</feature>
<dbReference type="SUPFAM" id="SSF56496">
    <property type="entry name" value="Fibrinogen C-terminal domain-like"/>
    <property type="match status" value="1"/>
</dbReference>
<dbReference type="PANTHER" id="PTHR16146">
    <property type="entry name" value="INTELECTIN"/>
    <property type="match status" value="1"/>
</dbReference>
<dbReference type="Pfam" id="PF00147">
    <property type="entry name" value="Fibrinogen_C"/>
    <property type="match status" value="1"/>
</dbReference>
<proteinExistence type="predicted"/>
<name>A0A450Y7E6_9GAMM</name>
<keyword evidence="2" id="KW-0732">Signal</keyword>
<dbReference type="GO" id="GO:0070492">
    <property type="term" value="F:oligosaccharide binding"/>
    <property type="evidence" value="ECO:0007669"/>
    <property type="project" value="TreeGrafter"/>
</dbReference>
<dbReference type="PANTHER" id="PTHR16146:SF46">
    <property type="entry name" value="INTELECTIN-1A-RELATED"/>
    <property type="match status" value="1"/>
</dbReference>
<feature type="domain" description="Fibrinogen C-terminal" evidence="3">
    <location>
        <begin position="56"/>
        <end position="111"/>
    </location>
</feature>
<evidence type="ECO:0000256" key="1">
    <source>
        <dbReference type="ARBA" id="ARBA00023157"/>
    </source>
</evidence>
<dbReference type="GO" id="GO:0005615">
    <property type="term" value="C:extracellular space"/>
    <property type="evidence" value="ECO:0007669"/>
    <property type="project" value="TreeGrafter"/>
</dbReference>
<organism evidence="4">
    <name type="scientific">Candidatus Kentrum sp. TC</name>
    <dbReference type="NCBI Taxonomy" id="2126339"/>
    <lineage>
        <taxon>Bacteria</taxon>
        <taxon>Pseudomonadati</taxon>
        <taxon>Pseudomonadota</taxon>
        <taxon>Gammaproteobacteria</taxon>
        <taxon>Candidatus Kentrum</taxon>
    </lineage>
</organism>
<evidence type="ECO:0000256" key="2">
    <source>
        <dbReference type="SAM" id="SignalP"/>
    </source>
</evidence>
<dbReference type="InterPro" id="IPR036056">
    <property type="entry name" value="Fibrinogen-like_C"/>
</dbReference>
<dbReference type="PROSITE" id="PS51406">
    <property type="entry name" value="FIBRINOGEN_C_2"/>
    <property type="match status" value="1"/>
</dbReference>
<protein>
    <submittedName>
        <fullName evidence="4">Fibrinogen beta and gamma chains, C-terminal globular domain</fullName>
    </submittedName>
</protein>
<keyword evidence="1" id="KW-1015">Disulfide bond</keyword>
<feature type="chain" id="PRO_5019577442" evidence="2">
    <location>
        <begin position="20"/>
        <end position="269"/>
    </location>
</feature>
<dbReference type="Gene3D" id="2.60.120.1000">
    <property type="match status" value="1"/>
</dbReference>
<gene>
    <name evidence="4" type="ORF">BECKTC1821D_GA0114238_100180</name>
</gene>
<evidence type="ECO:0000259" key="3">
    <source>
        <dbReference type="PROSITE" id="PS51406"/>
    </source>
</evidence>
<sequence length="269" mass="29575">MKKIAYLVAGIFLPVGVLADVQEVPGGSGHDIRAFQVVDDKVFFVDGYGDLKLLRMDIRMHGSSCKAIKEGDPLVSSGVYTIDPDGAGPIDPMEVFCDMETDGGGWTLVARMPMHGNSVDDAMTMDSNFETCLTDRNASCSELSWQHRDIYGAQYLVEFEDQRTLLAQLVVQFPAARSWFSMRHATVSDIDFSYSPDDPETHFKGYGGDCSSERGCQDSSSERLYYAWRIGDGNSPCAGTSPIFGATTGSTGYGAHYNGWNRKAFLYVR</sequence>
<evidence type="ECO:0000313" key="4">
    <source>
        <dbReference type="EMBL" id="VFK37446.1"/>
    </source>
</evidence>
<dbReference type="InterPro" id="IPR002181">
    <property type="entry name" value="Fibrinogen_a/b/g_C_dom"/>
</dbReference>
<dbReference type="AlphaFoldDB" id="A0A450Y7E6"/>